<evidence type="ECO:0000313" key="8">
    <source>
        <dbReference type="Proteomes" id="UP000243723"/>
    </source>
</evidence>
<dbReference type="STRING" id="40998.A0A2P7Z1U4"/>
<dbReference type="Proteomes" id="UP000243723">
    <property type="component" value="Unassembled WGS sequence"/>
</dbReference>
<name>A0A2P7Z1U4_9PEZI</name>
<comment type="cofactor">
    <cofactor evidence="1">
        <name>FAD</name>
        <dbReference type="ChEBI" id="CHEBI:57692"/>
    </cofactor>
</comment>
<reference evidence="7 8" key="1">
    <citation type="submission" date="2017-05" db="EMBL/GenBank/DDBJ databases">
        <title>Draft genome sequence of Elsinoe australis.</title>
        <authorList>
            <person name="Cheng Q."/>
        </authorList>
    </citation>
    <scope>NUCLEOTIDE SEQUENCE [LARGE SCALE GENOMIC DNA]</scope>
    <source>
        <strain evidence="7 8">NL1</strain>
    </source>
</reference>
<dbReference type="InterPro" id="IPR006076">
    <property type="entry name" value="FAD-dep_OxRdtase"/>
</dbReference>
<keyword evidence="4" id="KW-0274">FAD</keyword>
<feature type="domain" description="FAD dependent oxidoreductase" evidence="6">
    <location>
        <begin position="9"/>
        <end position="392"/>
    </location>
</feature>
<comment type="caution">
    <text evidence="7">The sequence shown here is derived from an EMBL/GenBank/DDBJ whole genome shotgun (WGS) entry which is preliminary data.</text>
</comment>
<dbReference type="InterPro" id="IPR036188">
    <property type="entry name" value="FAD/NAD-bd_sf"/>
</dbReference>
<dbReference type="EMBL" id="NHZQ01000335">
    <property type="protein sequence ID" value="PSK42187.1"/>
    <property type="molecule type" value="Genomic_DNA"/>
</dbReference>
<sequence>MTISKDSPIIIVGGGAWGLSIALFLTRDGYSDITIYERGEEIPSRYSAAWDLNKIVRAEYEDPFYTDLALQAIEEWKTPLFGPYYHQTGYVVATTGRAPQKAIDHLEHALSSVAVHPTFAPGIRRLEGGKDFKEYTWQYTGPLTGFKGYYNRLAGYAHSANALQGIWEHLARSGVKFVLGEEQGKVTNLLYQKGSSTSASSRGRCVGIRTADGKTHQAALTVCAAGAWGASLVPELGHFAVARCWSVAHVQLTEAETAYLRGIPTTNVRDLGFFFEPDPQTRLFKLCPLGTGYTNPDSQGTSLPPADKLPPPQDFIPAEDERKLRQLLRETFPWMADRPFVDQKLCWFADTSDSEYCIDFVPGTDNSLVVVSGDSGHGFKMMPVFGKWVVELLAKNKQERQRWQWKNEDQRGKDWGDAVSWRIGKERSLQDLIEEKNKLIRARL</sequence>
<dbReference type="Gene3D" id="3.30.9.10">
    <property type="entry name" value="D-Amino Acid Oxidase, subunit A, domain 2"/>
    <property type="match status" value="1"/>
</dbReference>
<dbReference type="OrthoDB" id="2219495at2759"/>
<dbReference type="GO" id="GO:0008115">
    <property type="term" value="F:sarcosine oxidase activity"/>
    <property type="evidence" value="ECO:0007669"/>
    <property type="project" value="TreeGrafter"/>
</dbReference>
<evidence type="ECO:0000259" key="6">
    <source>
        <dbReference type="Pfam" id="PF01266"/>
    </source>
</evidence>
<dbReference type="GO" id="GO:0051698">
    <property type="term" value="F:saccharopine oxidase activity"/>
    <property type="evidence" value="ECO:0007669"/>
    <property type="project" value="TreeGrafter"/>
</dbReference>
<evidence type="ECO:0000256" key="1">
    <source>
        <dbReference type="ARBA" id="ARBA00001974"/>
    </source>
</evidence>
<protein>
    <recommendedName>
        <fullName evidence="6">FAD dependent oxidoreductase domain-containing protein</fullName>
    </recommendedName>
</protein>
<dbReference type="AlphaFoldDB" id="A0A2P7Z1U4"/>
<accession>A0A2P7Z1U4</accession>
<keyword evidence="5" id="KW-0560">Oxidoreductase</keyword>
<proteinExistence type="inferred from homology"/>
<evidence type="ECO:0000256" key="4">
    <source>
        <dbReference type="ARBA" id="ARBA00022827"/>
    </source>
</evidence>
<comment type="similarity">
    <text evidence="2">Belongs to the MSOX/MTOX family.</text>
</comment>
<dbReference type="InterPro" id="IPR045170">
    <property type="entry name" value="MTOX"/>
</dbReference>
<keyword evidence="8" id="KW-1185">Reference proteome</keyword>
<evidence type="ECO:0000256" key="5">
    <source>
        <dbReference type="ARBA" id="ARBA00023002"/>
    </source>
</evidence>
<dbReference type="GO" id="GO:0050660">
    <property type="term" value="F:flavin adenine dinucleotide binding"/>
    <property type="evidence" value="ECO:0007669"/>
    <property type="project" value="InterPro"/>
</dbReference>
<dbReference type="SUPFAM" id="SSF51905">
    <property type="entry name" value="FAD/NAD(P)-binding domain"/>
    <property type="match status" value="1"/>
</dbReference>
<keyword evidence="3" id="KW-0285">Flavoprotein</keyword>
<evidence type="ECO:0000313" key="7">
    <source>
        <dbReference type="EMBL" id="PSK42187.1"/>
    </source>
</evidence>
<evidence type="ECO:0000256" key="2">
    <source>
        <dbReference type="ARBA" id="ARBA00010989"/>
    </source>
</evidence>
<dbReference type="Gene3D" id="3.50.50.60">
    <property type="entry name" value="FAD/NAD(P)-binding domain"/>
    <property type="match status" value="1"/>
</dbReference>
<gene>
    <name evidence="7" type="ORF">B9Z65_4101</name>
</gene>
<organism evidence="7 8">
    <name type="scientific">Elsinoe australis</name>
    <dbReference type="NCBI Taxonomy" id="40998"/>
    <lineage>
        <taxon>Eukaryota</taxon>
        <taxon>Fungi</taxon>
        <taxon>Dikarya</taxon>
        <taxon>Ascomycota</taxon>
        <taxon>Pezizomycotina</taxon>
        <taxon>Dothideomycetes</taxon>
        <taxon>Dothideomycetidae</taxon>
        <taxon>Myriangiales</taxon>
        <taxon>Elsinoaceae</taxon>
        <taxon>Elsinoe</taxon>
    </lineage>
</organism>
<evidence type="ECO:0000256" key="3">
    <source>
        <dbReference type="ARBA" id="ARBA00022630"/>
    </source>
</evidence>
<dbReference type="PANTHER" id="PTHR10961">
    <property type="entry name" value="PEROXISOMAL SARCOSINE OXIDASE"/>
    <property type="match status" value="1"/>
</dbReference>
<dbReference type="Pfam" id="PF01266">
    <property type="entry name" value="DAO"/>
    <property type="match status" value="1"/>
</dbReference>
<dbReference type="PANTHER" id="PTHR10961:SF26">
    <property type="entry name" value="L-SACCHAROPINE OXIDASE"/>
    <property type="match status" value="1"/>
</dbReference>